<dbReference type="Proteomes" id="UP000663869">
    <property type="component" value="Unassembled WGS sequence"/>
</dbReference>
<protein>
    <submittedName>
        <fullName evidence="2">Uncharacterized protein</fullName>
    </submittedName>
</protein>
<dbReference type="Proteomes" id="UP000663873">
    <property type="component" value="Unassembled WGS sequence"/>
</dbReference>
<evidence type="ECO:0000313" key="4">
    <source>
        <dbReference type="EMBL" id="CAF3607207.1"/>
    </source>
</evidence>
<reference evidence="2" key="1">
    <citation type="submission" date="2021-02" db="EMBL/GenBank/DDBJ databases">
        <authorList>
            <person name="Nowell W R."/>
        </authorList>
    </citation>
    <scope>NUCLEOTIDE SEQUENCE</scope>
</reference>
<keyword evidence="1" id="KW-1133">Transmembrane helix</keyword>
<evidence type="ECO:0000313" key="7">
    <source>
        <dbReference type="EMBL" id="CAF4093679.1"/>
    </source>
</evidence>
<gene>
    <name evidence="4" type="ORF">FME351_LOCUS22260</name>
    <name evidence="6" type="ORF">GRG538_LOCUS32624</name>
    <name evidence="7" type="ORF">HFQ381_LOCUS497</name>
    <name evidence="5" type="ORF">KIK155_LOCUS30296</name>
    <name evidence="3" type="ORF">LUA448_LOCUS10519</name>
    <name evidence="10" type="ORF">QYT958_LOCUS771</name>
    <name evidence="2" type="ORF">TIS948_LOCUS4468</name>
    <name evidence="11" type="ORF">TOA249_LOCUS1386</name>
    <name evidence="9" type="ORF">TSG867_LOCUS257</name>
    <name evidence="8" type="ORF">UJA718_LOCUS660</name>
</gene>
<dbReference type="Proteomes" id="UP000663872">
    <property type="component" value="Unassembled WGS sequence"/>
</dbReference>
<dbReference type="Proteomes" id="UP000663838">
    <property type="component" value="Unassembled WGS sequence"/>
</dbReference>
<feature type="transmembrane region" description="Helical" evidence="1">
    <location>
        <begin position="145"/>
        <end position="169"/>
    </location>
</feature>
<evidence type="ECO:0000313" key="6">
    <source>
        <dbReference type="EMBL" id="CAF3773254.1"/>
    </source>
</evidence>
<evidence type="ECO:0000313" key="9">
    <source>
        <dbReference type="EMBL" id="CAF4203628.1"/>
    </source>
</evidence>
<feature type="transmembrane region" description="Helical" evidence="1">
    <location>
        <begin position="104"/>
        <end position="125"/>
    </location>
</feature>
<proteinExistence type="predicted"/>
<feature type="transmembrane region" description="Helical" evidence="1">
    <location>
        <begin position="376"/>
        <end position="397"/>
    </location>
</feature>
<evidence type="ECO:0000313" key="3">
    <source>
        <dbReference type="EMBL" id="CAF3326484.1"/>
    </source>
</evidence>
<comment type="caution">
    <text evidence="2">The sequence shown here is derived from an EMBL/GenBank/DDBJ whole genome shotgun (WGS) entry which is preliminary data.</text>
</comment>
<dbReference type="EMBL" id="CAJNXB010000493">
    <property type="protein sequence ID" value="CAF3059362.1"/>
    <property type="molecule type" value="Genomic_DNA"/>
</dbReference>
<sequence length="550" mass="65166">MILTKISSGFLSQINQSSLLPNYKQNDLSHGQTVRSDRDKSFSLFQIMGICFLALTLLEHGLVFILTFKKEPSRKRSIRQHQRSIILPPKSCLYSCLHRNWMRAFSFSNICLSCVYFAMLMLKHYHPNLVHPSSTTFYSLPLNLLQQILINFSAFHLFIIAISVFQYFLRYYRLVKNTYSRYFFNGQNLLLTKHTNVALILTSSLALIFAYNFTFYTPKDSQTIFLLPLITFNMILLPLIDLIIFLLIFMCLMINYFYKFNSEDSLLENEQETLRLLIEKNTCIKCYSNILEKNPNLFQDKNYSYRNLYKIFFSAPLRSSYLFEMPKRYHSNRKRESSESDCSNEHEQNLENNSTNNSFFTTVLIKLSHQHSHCHLSHYLLLIFLFKYILLTFPQHILQMLFHLKQFHQFILKNNLAINFAYSLYQDNELLITICKYLFLLSRFGDSFLLIRLPYLVKKYFPCWCHFNSRLLHKKPTLHKILTMKNSSSSYTVPICASNLPNVNDSSNESKPKLSIKRSDWKSKNQRFRLQFEFTPLWSHAGPKLFQEHI</sequence>
<dbReference type="EMBL" id="CAJOBR010000036">
    <property type="protein sequence ID" value="CAF4452717.1"/>
    <property type="molecule type" value="Genomic_DNA"/>
</dbReference>
<feature type="transmembrane region" description="Helical" evidence="1">
    <location>
        <begin position="44"/>
        <end position="68"/>
    </location>
</feature>
<dbReference type="Proteomes" id="UP000663851">
    <property type="component" value="Unassembled WGS sequence"/>
</dbReference>
<evidence type="ECO:0000313" key="11">
    <source>
        <dbReference type="EMBL" id="CAF4476448.1"/>
    </source>
</evidence>
<dbReference type="OrthoDB" id="10038650at2759"/>
<dbReference type="Proteomes" id="UP000663862">
    <property type="component" value="Unassembled WGS sequence"/>
</dbReference>
<dbReference type="EMBL" id="CAJNYV010005594">
    <property type="protein sequence ID" value="CAF3761596.1"/>
    <property type="molecule type" value="Genomic_DNA"/>
</dbReference>
<evidence type="ECO:0000313" key="8">
    <source>
        <dbReference type="EMBL" id="CAF4106775.1"/>
    </source>
</evidence>
<evidence type="ECO:0000313" key="12">
    <source>
        <dbReference type="Proteomes" id="UP000663825"/>
    </source>
</evidence>
<evidence type="ECO:0000256" key="1">
    <source>
        <dbReference type="SAM" id="Phobius"/>
    </source>
</evidence>
<dbReference type="Proteomes" id="UP000663833">
    <property type="component" value="Unassembled WGS sequence"/>
</dbReference>
<dbReference type="AlphaFoldDB" id="A0A817LVU8"/>
<organism evidence="2 12">
    <name type="scientific">Rotaria socialis</name>
    <dbReference type="NCBI Taxonomy" id="392032"/>
    <lineage>
        <taxon>Eukaryota</taxon>
        <taxon>Metazoa</taxon>
        <taxon>Spiralia</taxon>
        <taxon>Gnathifera</taxon>
        <taxon>Rotifera</taxon>
        <taxon>Eurotatoria</taxon>
        <taxon>Bdelloidea</taxon>
        <taxon>Philodinida</taxon>
        <taxon>Philodinidae</taxon>
        <taxon>Rotaria</taxon>
    </lineage>
</organism>
<dbReference type="EMBL" id="CAJNYU010002862">
    <property type="protein sequence ID" value="CAF3607207.1"/>
    <property type="molecule type" value="Genomic_DNA"/>
</dbReference>
<evidence type="ECO:0000313" key="5">
    <source>
        <dbReference type="EMBL" id="CAF3761596.1"/>
    </source>
</evidence>
<keyword evidence="1" id="KW-0812">Transmembrane</keyword>
<evidence type="ECO:0000313" key="13">
    <source>
        <dbReference type="Proteomes" id="UP000663873"/>
    </source>
</evidence>
<dbReference type="EMBL" id="CAJNYD010001263">
    <property type="protein sequence ID" value="CAF3326484.1"/>
    <property type="molecule type" value="Genomic_DNA"/>
</dbReference>
<feature type="transmembrane region" description="Helical" evidence="1">
    <location>
        <begin position="190"/>
        <end position="213"/>
    </location>
</feature>
<feature type="transmembrane region" description="Helical" evidence="1">
    <location>
        <begin position="225"/>
        <end position="258"/>
    </location>
</feature>
<dbReference type="EMBL" id="CAJOBP010000034">
    <property type="protein sequence ID" value="CAF4106775.1"/>
    <property type="molecule type" value="Genomic_DNA"/>
</dbReference>
<dbReference type="Proteomes" id="UP000663865">
    <property type="component" value="Unassembled WGS sequence"/>
</dbReference>
<dbReference type="EMBL" id="CAJOBQ010000005">
    <property type="protein sequence ID" value="CAF4203628.1"/>
    <property type="molecule type" value="Genomic_DNA"/>
</dbReference>
<name>A0A817LVU8_9BILA</name>
<evidence type="ECO:0000313" key="10">
    <source>
        <dbReference type="EMBL" id="CAF4452717.1"/>
    </source>
</evidence>
<keyword evidence="13" id="KW-1185">Reference proteome</keyword>
<evidence type="ECO:0000313" key="2">
    <source>
        <dbReference type="EMBL" id="CAF3059362.1"/>
    </source>
</evidence>
<dbReference type="EMBL" id="CAJOBS010000038">
    <property type="protein sequence ID" value="CAF4476448.1"/>
    <property type="molecule type" value="Genomic_DNA"/>
</dbReference>
<dbReference type="Proteomes" id="UP000663825">
    <property type="component" value="Unassembled WGS sequence"/>
</dbReference>
<accession>A0A817LVU8</accession>
<dbReference type="EMBL" id="CAJOBO010000011">
    <property type="protein sequence ID" value="CAF4093679.1"/>
    <property type="molecule type" value="Genomic_DNA"/>
</dbReference>
<keyword evidence="1" id="KW-0472">Membrane</keyword>
<dbReference type="EMBL" id="CAJNYT010005764">
    <property type="protein sequence ID" value="CAF3773254.1"/>
    <property type="molecule type" value="Genomic_DNA"/>
</dbReference>
<dbReference type="Proteomes" id="UP000663848">
    <property type="component" value="Unassembled WGS sequence"/>
</dbReference>